<name>A0A6I0FF98_9FIRM</name>
<reference evidence="1 2" key="1">
    <citation type="submission" date="2019-10" db="EMBL/GenBank/DDBJ databases">
        <title>Alkaliphilus serpentinus sp. nov. and Alkaliphilus pronyensis sp. nov., two novel anaerobic alkaliphilic species isolated from the serpentinized-hosted hydrothermal field of the Prony Bay (New Caledonia).</title>
        <authorList>
            <person name="Postec A."/>
        </authorList>
    </citation>
    <scope>NUCLEOTIDE SEQUENCE [LARGE SCALE GENOMIC DNA]</scope>
    <source>
        <strain evidence="1 2">LacV</strain>
    </source>
</reference>
<keyword evidence="2" id="KW-1185">Reference proteome</keyword>
<sequence>MNKVIITLTKERGMCKMNNKNILHTIANRHKNIDPKTYHNANQLLRIYSDVVWNNVEAYTDVIRECNETYGLPNYKGLEILAEIGEEEKAIELKERLMNVAENKIIIEAIERALLHVKDYKHNGEVYYDIIYKNFFVKYKYTEDDLLDELKMSRSTYYRKRKEAIHLFGVSLWGFIIPKVLKSFDARYNGTEMILI</sequence>
<dbReference type="EMBL" id="WBZC01000006">
    <property type="protein sequence ID" value="KAB3537877.1"/>
    <property type="molecule type" value="Genomic_DNA"/>
</dbReference>
<organism evidence="1 2">
    <name type="scientific">Alkaliphilus pronyensis</name>
    <dbReference type="NCBI Taxonomy" id="1482732"/>
    <lineage>
        <taxon>Bacteria</taxon>
        <taxon>Bacillati</taxon>
        <taxon>Bacillota</taxon>
        <taxon>Clostridia</taxon>
        <taxon>Peptostreptococcales</taxon>
        <taxon>Natronincolaceae</taxon>
        <taxon>Alkaliphilus</taxon>
    </lineage>
</organism>
<evidence type="ECO:0000313" key="2">
    <source>
        <dbReference type="Proteomes" id="UP000432715"/>
    </source>
</evidence>
<dbReference type="Proteomes" id="UP000432715">
    <property type="component" value="Unassembled WGS sequence"/>
</dbReference>
<evidence type="ECO:0000313" key="1">
    <source>
        <dbReference type="EMBL" id="KAB3537877.1"/>
    </source>
</evidence>
<protein>
    <submittedName>
        <fullName evidence="1">DUF1492 domain-containing protein</fullName>
    </submittedName>
</protein>
<comment type="caution">
    <text evidence="1">The sequence shown here is derived from an EMBL/GenBank/DDBJ whole genome shotgun (WGS) entry which is preliminary data.</text>
</comment>
<accession>A0A6I0FF98</accession>
<gene>
    <name evidence="1" type="ORF">F8154_01905</name>
</gene>
<dbReference type="AlphaFoldDB" id="A0A6I0FF98"/>
<proteinExistence type="predicted"/>